<accession>A0A343C3U3</accession>
<evidence type="ECO:0000256" key="7">
    <source>
        <dbReference type="ARBA" id="ARBA00022692"/>
    </source>
</evidence>
<dbReference type="EMBL" id="KX087351">
    <property type="protein sequence ID" value="ARH54686.1"/>
    <property type="molecule type" value="Genomic_DNA"/>
</dbReference>
<evidence type="ECO:0000313" key="17">
    <source>
        <dbReference type="EMBL" id="ARH54686.1"/>
    </source>
</evidence>
<evidence type="ECO:0000256" key="12">
    <source>
        <dbReference type="ARBA" id="ARBA00023128"/>
    </source>
</evidence>
<feature type="transmembrane region" description="Helical" evidence="16">
    <location>
        <begin position="49"/>
        <end position="69"/>
    </location>
</feature>
<dbReference type="AlphaFoldDB" id="A0A343C3U3"/>
<name>A0A343C3U3_9COLE</name>
<geneLocation type="mitochondrion" evidence="17"/>
<evidence type="ECO:0000256" key="3">
    <source>
        <dbReference type="ARBA" id="ARBA00012944"/>
    </source>
</evidence>
<feature type="transmembrane region" description="Helical" evidence="16">
    <location>
        <begin position="12"/>
        <end position="43"/>
    </location>
</feature>
<evidence type="ECO:0000256" key="6">
    <source>
        <dbReference type="ARBA" id="ARBA00022660"/>
    </source>
</evidence>
<sequence>MMLLMLTMMSSICFIFLMHPLSMGLLLLVQTITITLITGFMYINFWFSYILFLIMIGGMLVLFIYMTSIASNEKFKFSMKINFLLISMMVIFIIFLFFSDNMFFNLNNINSEMISSNIKMYLTLNKFLNYPSNIMLFLMIIYLFITLVAVVKITNISFGPLRQNF</sequence>
<keyword evidence="7 16" id="KW-0812">Transmembrane</keyword>
<keyword evidence="12 17" id="KW-0496">Mitochondrion</keyword>
<organism evidence="17">
    <name type="scientific">Tachinus subterraneus</name>
    <dbReference type="NCBI Taxonomy" id="879013"/>
    <lineage>
        <taxon>Eukaryota</taxon>
        <taxon>Metazoa</taxon>
        <taxon>Ecdysozoa</taxon>
        <taxon>Arthropoda</taxon>
        <taxon>Hexapoda</taxon>
        <taxon>Insecta</taxon>
        <taxon>Pterygota</taxon>
        <taxon>Neoptera</taxon>
        <taxon>Endopterygota</taxon>
        <taxon>Coleoptera</taxon>
        <taxon>Polyphaga</taxon>
        <taxon>Staphyliniformia</taxon>
        <taxon>Staphylinidae</taxon>
        <taxon>Tachyporinae group</taxon>
        <taxon>Tachyporinae</taxon>
        <taxon>Tachinus</taxon>
    </lineage>
</organism>
<dbReference type="PANTHER" id="PTHR11435:SF1">
    <property type="entry name" value="NADH-UBIQUINONE OXIDOREDUCTASE CHAIN 6"/>
    <property type="match status" value="1"/>
</dbReference>
<evidence type="ECO:0000256" key="11">
    <source>
        <dbReference type="ARBA" id="ARBA00023027"/>
    </source>
</evidence>
<proteinExistence type="inferred from homology"/>
<evidence type="ECO:0000256" key="9">
    <source>
        <dbReference type="ARBA" id="ARBA00022982"/>
    </source>
</evidence>
<evidence type="ECO:0000256" key="14">
    <source>
        <dbReference type="ARBA" id="ARBA00031019"/>
    </source>
</evidence>
<evidence type="ECO:0000256" key="13">
    <source>
        <dbReference type="ARBA" id="ARBA00023136"/>
    </source>
</evidence>
<keyword evidence="9" id="KW-0249">Electron transport</keyword>
<evidence type="ECO:0000256" key="16">
    <source>
        <dbReference type="SAM" id="Phobius"/>
    </source>
</evidence>
<comment type="catalytic activity">
    <reaction evidence="15">
        <text>a ubiquinone + NADH + 5 H(+)(in) = a ubiquinol + NAD(+) + 4 H(+)(out)</text>
        <dbReference type="Rhea" id="RHEA:29091"/>
        <dbReference type="Rhea" id="RHEA-COMP:9565"/>
        <dbReference type="Rhea" id="RHEA-COMP:9566"/>
        <dbReference type="ChEBI" id="CHEBI:15378"/>
        <dbReference type="ChEBI" id="CHEBI:16389"/>
        <dbReference type="ChEBI" id="CHEBI:17976"/>
        <dbReference type="ChEBI" id="CHEBI:57540"/>
        <dbReference type="ChEBI" id="CHEBI:57945"/>
        <dbReference type="EC" id="7.1.1.2"/>
    </reaction>
</comment>
<keyword evidence="8" id="KW-1278">Translocase</keyword>
<comment type="similarity">
    <text evidence="2">Belongs to the complex I subunit 6 family.</text>
</comment>
<keyword evidence="13 16" id="KW-0472">Membrane</keyword>
<dbReference type="EC" id="7.1.1.2" evidence="3"/>
<gene>
    <name evidence="17" type="primary">nad6</name>
</gene>
<keyword evidence="5" id="KW-0813">Transport</keyword>
<feature type="transmembrane region" description="Helical" evidence="16">
    <location>
        <begin position="81"/>
        <end position="98"/>
    </location>
</feature>
<protein>
    <recommendedName>
        <fullName evidence="4">NADH-ubiquinone oxidoreductase chain 6</fullName>
        <ecNumber evidence="3">7.1.1.2</ecNumber>
    </recommendedName>
    <alternativeName>
        <fullName evidence="14">NADH dehydrogenase subunit 6</fullName>
    </alternativeName>
</protein>
<comment type="subcellular location">
    <subcellularLocation>
        <location evidence="1">Mitochondrion membrane</location>
        <topology evidence="1">Multi-pass membrane protein</topology>
    </subcellularLocation>
</comment>
<keyword evidence="10 16" id="KW-1133">Transmembrane helix</keyword>
<dbReference type="PANTHER" id="PTHR11435">
    <property type="entry name" value="NADH UBIQUINONE OXIDOREDUCTASE SUBUNIT ND6"/>
    <property type="match status" value="1"/>
</dbReference>
<evidence type="ECO:0000256" key="4">
    <source>
        <dbReference type="ARBA" id="ARBA00021095"/>
    </source>
</evidence>
<evidence type="ECO:0000256" key="15">
    <source>
        <dbReference type="ARBA" id="ARBA00049551"/>
    </source>
</evidence>
<evidence type="ECO:0000256" key="1">
    <source>
        <dbReference type="ARBA" id="ARBA00004225"/>
    </source>
</evidence>
<evidence type="ECO:0000256" key="5">
    <source>
        <dbReference type="ARBA" id="ARBA00022448"/>
    </source>
</evidence>
<evidence type="ECO:0000256" key="10">
    <source>
        <dbReference type="ARBA" id="ARBA00022989"/>
    </source>
</evidence>
<feature type="transmembrane region" description="Helical" evidence="16">
    <location>
        <begin position="134"/>
        <end position="153"/>
    </location>
</feature>
<keyword evidence="6" id="KW-0679">Respiratory chain</keyword>
<reference evidence="17" key="1">
    <citation type="submission" date="2016-04" db="EMBL/GenBank/DDBJ databases">
        <title>Mitochondria of beetle species.</title>
        <authorList>
            <person name="Hunter A."/>
            <person name="Moriniere J."/>
            <person name="Tang P."/>
            <person name="Linard B."/>
            <person name="Crampton-Platt A."/>
            <person name="Vogler A.P."/>
        </authorList>
    </citation>
    <scope>NUCLEOTIDE SEQUENCE</scope>
</reference>
<evidence type="ECO:0000256" key="8">
    <source>
        <dbReference type="ARBA" id="ARBA00022967"/>
    </source>
</evidence>
<dbReference type="GO" id="GO:0031966">
    <property type="term" value="C:mitochondrial membrane"/>
    <property type="evidence" value="ECO:0007669"/>
    <property type="project" value="UniProtKB-SubCell"/>
</dbReference>
<dbReference type="InterPro" id="IPR050269">
    <property type="entry name" value="ComplexI_Subunit6"/>
</dbReference>
<keyword evidence="11" id="KW-0520">NAD</keyword>
<dbReference type="GO" id="GO:0008137">
    <property type="term" value="F:NADH dehydrogenase (ubiquinone) activity"/>
    <property type="evidence" value="ECO:0007669"/>
    <property type="project" value="UniProtKB-EC"/>
</dbReference>
<evidence type="ECO:0000256" key="2">
    <source>
        <dbReference type="ARBA" id="ARBA00005698"/>
    </source>
</evidence>